<evidence type="ECO:0000313" key="3">
    <source>
        <dbReference type="EMBL" id="GAW80427.1"/>
    </source>
</evidence>
<name>A0A1Y1JGT4_PLAGO</name>
<evidence type="ECO:0000313" key="4">
    <source>
        <dbReference type="Proteomes" id="UP000195521"/>
    </source>
</evidence>
<feature type="transmembrane region" description="Helical" evidence="2">
    <location>
        <begin position="280"/>
        <end position="303"/>
    </location>
</feature>
<dbReference type="RefSeq" id="XP_028543016.1">
    <property type="nucleotide sequence ID" value="XM_028687215.1"/>
</dbReference>
<keyword evidence="2" id="KW-0472">Membrane</keyword>
<dbReference type="Proteomes" id="UP000195521">
    <property type="component" value="Unassembled WGS sequence"/>
</dbReference>
<keyword evidence="2" id="KW-0812">Transmembrane</keyword>
<feature type="region of interest" description="Disordered" evidence="1">
    <location>
        <begin position="323"/>
        <end position="355"/>
    </location>
</feature>
<sequence length="355" mass="42118">MSNESENILTNLCNDNGDFKVLPSCMKYKKLDEENNINACEEECKKCKEDICKECKECKECIECNQENYKETCEKICHRLIKLSTILSDESSLGNRCSYFNYWTYEQLWKKYNSSSSSNSSTQINTCVLNALHKLIWSINESDNVKNNPCYFYFDGTFSDWKNEKYLHDYFKNHDHIKSNGGSNNDESKYCKYVTSILTLYEKYSSYCCTYFFFGHYWDHCPNFYKCNKDYSPYKLLNKLKCHGELPPYPEKLVQSSAIDFYVILKSQMSKFKKLTYDSFYVTTSILFTVLAIFYLIFLFYKFTPLGSFIDRKSHKKKQIKNNFQENSKQKLPSRKLQRGHGNDRKKKIYISYNS</sequence>
<dbReference type="Pfam" id="PF05795">
    <property type="entry name" value="Plasmodium_Vir"/>
    <property type="match status" value="2"/>
</dbReference>
<feature type="compositionally biased region" description="Basic residues" evidence="1">
    <location>
        <begin position="332"/>
        <end position="349"/>
    </location>
</feature>
<protein>
    <submittedName>
        <fullName evidence="3">Variable surface protein</fullName>
    </submittedName>
</protein>
<dbReference type="InterPro" id="IPR008780">
    <property type="entry name" value="Plasmodium_Vir"/>
</dbReference>
<proteinExistence type="predicted"/>
<keyword evidence="2" id="KW-1133">Transmembrane helix</keyword>
<keyword evidence="4" id="KW-1185">Reference proteome</keyword>
<dbReference type="GeneID" id="39747140"/>
<evidence type="ECO:0000256" key="1">
    <source>
        <dbReference type="SAM" id="MobiDB-lite"/>
    </source>
</evidence>
<dbReference type="OrthoDB" id="386682at2759"/>
<evidence type="ECO:0000256" key="2">
    <source>
        <dbReference type="SAM" id="Phobius"/>
    </source>
</evidence>
<dbReference type="EMBL" id="BDQF01000008">
    <property type="protein sequence ID" value="GAW80427.1"/>
    <property type="molecule type" value="Genomic_DNA"/>
</dbReference>
<gene>
    <name evidence="3" type="ORF">PGO_073420</name>
</gene>
<comment type="caution">
    <text evidence="3">The sequence shown here is derived from an EMBL/GenBank/DDBJ whole genome shotgun (WGS) entry which is preliminary data.</text>
</comment>
<accession>A0A1Y1JGT4</accession>
<reference evidence="4" key="1">
    <citation type="submission" date="2017-04" db="EMBL/GenBank/DDBJ databases">
        <title>Plasmodium gonderi genome.</title>
        <authorList>
            <person name="Arisue N."/>
            <person name="Honma H."/>
            <person name="Kawai S."/>
            <person name="Tougan T."/>
            <person name="Tanabe K."/>
            <person name="Horii T."/>
        </authorList>
    </citation>
    <scope>NUCLEOTIDE SEQUENCE [LARGE SCALE GENOMIC DNA]</scope>
    <source>
        <strain evidence="4">ATCC 30045</strain>
    </source>
</reference>
<organism evidence="3 4">
    <name type="scientific">Plasmodium gonderi</name>
    <dbReference type="NCBI Taxonomy" id="77519"/>
    <lineage>
        <taxon>Eukaryota</taxon>
        <taxon>Sar</taxon>
        <taxon>Alveolata</taxon>
        <taxon>Apicomplexa</taxon>
        <taxon>Aconoidasida</taxon>
        <taxon>Haemosporida</taxon>
        <taxon>Plasmodiidae</taxon>
        <taxon>Plasmodium</taxon>
        <taxon>Plasmodium (Plasmodium)</taxon>
    </lineage>
</organism>
<dbReference type="AlphaFoldDB" id="A0A1Y1JGT4"/>
<dbReference type="OMA" id="DICKECK"/>